<sequence length="105" mass="12107">MTAQEILENETSNHQFKTLTAEVELVQKYLLPGTKDEHDQFFTATDICQYLAANGNANLRLSSIEVSKAMKTLGHIQSQKRRNPNQAFPEKGYYIKLNYLTTYYK</sequence>
<dbReference type="Proteomes" id="UP000027821">
    <property type="component" value="Unassembled WGS sequence"/>
</dbReference>
<reference evidence="1 2" key="1">
    <citation type="submission" date="2014-04" db="EMBL/GenBank/DDBJ databases">
        <title>Characterization and application of a salt tolerant electro-active bacterium.</title>
        <authorList>
            <person name="Yang L."/>
            <person name="Wei S."/>
            <person name="Tay Q.X.M."/>
        </authorList>
    </citation>
    <scope>NUCLEOTIDE SEQUENCE [LARGE SCALE GENOMIC DNA]</scope>
    <source>
        <strain evidence="1 2">LY1</strain>
    </source>
</reference>
<comment type="caution">
    <text evidence="1">The sequence shown here is derived from an EMBL/GenBank/DDBJ whole genome shotgun (WGS) entry which is preliminary data.</text>
</comment>
<protein>
    <submittedName>
        <fullName evidence="1">Uncharacterized protein</fullName>
    </submittedName>
</protein>
<dbReference type="RefSeq" id="WP_051720302.1">
    <property type="nucleotide sequence ID" value="NZ_JMIH01000039.1"/>
</dbReference>
<evidence type="ECO:0000313" key="1">
    <source>
        <dbReference type="EMBL" id="KEO71742.1"/>
    </source>
</evidence>
<name>A0A074LD83_9BACT</name>
<accession>A0A074LD83</accession>
<dbReference type="eggNOG" id="COG5545">
    <property type="taxonomic scope" value="Bacteria"/>
</dbReference>
<keyword evidence="2" id="KW-1185">Reference proteome</keyword>
<gene>
    <name evidence="1" type="ORF">EL17_21390</name>
</gene>
<proteinExistence type="predicted"/>
<dbReference type="AlphaFoldDB" id="A0A074LD83"/>
<dbReference type="STRING" id="1048983.EL17_21390"/>
<organism evidence="1 2">
    <name type="scientific">Anditalea andensis</name>
    <dbReference type="NCBI Taxonomy" id="1048983"/>
    <lineage>
        <taxon>Bacteria</taxon>
        <taxon>Pseudomonadati</taxon>
        <taxon>Bacteroidota</taxon>
        <taxon>Cytophagia</taxon>
        <taxon>Cytophagales</taxon>
        <taxon>Cytophagaceae</taxon>
        <taxon>Anditalea</taxon>
    </lineage>
</organism>
<dbReference type="EMBL" id="JMIH01000039">
    <property type="protein sequence ID" value="KEO71742.1"/>
    <property type="molecule type" value="Genomic_DNA"/>
</dbReference>
<evidence type="ECO:0000313" key="2">
    <source>
        <dbReference type="Proteomes" id="UP000027821"/>
    </source>
</evidence>